<dbReference type="InterPro" id="IPR012312">
    <property type="entry name" value="Hemerythrin-like"/>
</dbReference>
<feature type="domain" description="Hemerythrin-like" evidence="1">
    <location>
        <begin position="22"/>
        <end position="162"/>
    </location>
</feature>
<keyword evidence="3" id="KW-1185">Reference proteome</keyword>
<evidence type="ECO:0000259" key="1">
    <source>
        <dbReference type="Pfam" id="PF01814"/>
    </source>
</evidence>
<accession>A0ABU3PCQ7</accession>
<evidence type="ECO:0000313" key="2">
    <source>
        <dbReference type="EMBL" id="MDT9000369.1"/>
    </source>
</evidence>
<proteinExistence type="predicted"/>
<organism evidence="2 3">
    <name type="scientific">Roseateles aquae</name>
    <dbReference type="NCBI Taxonomy" id="3077235"/>
    <lineage>
        <taxon>Bacteria</taxon>
        <taxon>Pseudomonadati</taxon>
        <taxon>Pseudomonadota</taxon>
        <taxon>Betaproteobacteria</taxon>
        <taxon>Burkholderiales</taxon>
        <taxon>Sphaerotilaceae</taxon>
        <taxon>Roseateles</taxon>
    </lineage>
</organism>
<sequence length="187" mass="20730">MPSPLPMPQVAQQAGSSYEAPFSLLSACHDKVNDSLALLQRLLQHLREQGLDREARDAAQQVLRYFDIAAPLHHEDEELHVFPAIDALGDLTLGKACQRLRDEHQRLIAQWEVLRAQLFQVGRLADGDVPPVLLDLLGRAAETFVKTHEQHLKTEDELIFPCAQSLLSPEAEAAMGQEMSARRGVGG</sequence>
<dbReference type="Pfam" id="PF01814">
    <property type="entry name" value="Hemerythrin"/>
    <property type="match status" value="1"/>
</dbReference>
<reference evidence="2" key="1">
    <citation type="submission" date="2023-09" db="EMBL/GenBank/DDBJ databases">
        <title>Paucibacter sp. APW11 Genome sequencing and assembly.</title>
        <authorList>
            <person name="Kim I."/>
        </authorList>
    </citation>
    <scope>NUCLEOTIDE SEQUENCE</scope>
    <source>
        <strain evidence="2">APW11</strain>
    </source>
</reference>
<dbReference type="Proteomes" id="UP001246372">
    <property type="component" value="Unassembled WGS sequence"/>
</dbReference>
<gene>
    <name evidence="2" type="ORF">RQP53_13930</name>
</gene>
<protein>
    <submittedName>
        <fullName evidence="2">Hemerythrin domain-containing protein</fullName>
    </submittedName>
</protein>
<dbReference type="EMBL" id="JAVXZY010000005">
    <property type="protein sequence ID" value="MDT9000369.1"/>
    <property type="molecule type" value="Genomic_DNA"/>
</dbReference>
<dbReference type="Gene3D" id="1.20.120.520">
    <property type="entry name" value="nmb1532 protein domain like"/>
    <property type="match status" value="1"/>
</dbReference>
<name>A0ABU3PCQ7_9BURK</name>
<dbReference type="RefSeq" id="WP_315650940.1">
    <property type="nucleotide sequence ID" value="NZ_JAVXZY010000005.1"/>
</dbReference>
<comment type="caution">
    <text evidence="2">The sequence shown here is derived from an EMBL/GenBank/DDBJ whole genome shotgun (WGS) entry which is preliminary data.</text>
</comment>
<evidence type="ECO:0000313" key="3">
    <source>
        <dbReference type="Proteomes" id="UP001246372"/>
    </source>
</evidence>